<reference evidence="3 4" key="1">
    <citation type="submission" date="2023-03" db="EMBL/GenBank/DDBJ databases">
        <title>Roseibium porphyridii sp. nov. and Roseibium rhodosorbium sp. nov. isolated from marine algae, Porphyridium cruentum and Rhodosorus marinus, respectively.</title>
        <authorList>
            <person name="Lee M.W."/>
            <person name="Choi B.J."/>
            <person name="Lee J.K."/>
            <person name="Choi D.G."/>
            <person name="Baek J.H."/>
            <person name="Bayburt H."/>
            <person name="Kim J.M."/>
            <person name="Han D.M."/>
            <person name="Kim K.H."/>
            <person name="Jeon C.O."/>
        </authorList>
    </citation>
    <scope>NUCLEOTIDE SEQUENCE [LARGE SCALE GENOMIC DNA]</scope>
    <source>
        <strain evidence="3 4">KMA01</strain>
    </source>
</reference>
<proteinExistence type="predicted"/>
<feature type="chain" id="PRO_5045623092" evidence="2">
    <location>
        <begin position="20"/>
        <end position="184"/>
    </location>
</feature>
<name>A0ABY8F1U7_9HYPH</name>
<evidence type="ECO:0000313" key="4">
    <source>
        <dbReference type="Proteomes" id="UP001209803"/>
    </source>
</evidence>
<feature type="region of interest" description="Disordered" evidence="1">
    <location>
        <begin position="161"/>
        <end position="184"/>
    </location>
</feature>
<evidence type="ECO:0000256" key="2">
    <source>
        <dbReference type="SAM" id="SignalP"/>
    </source>
</evidence>
<evidence type="ECO:0000313" key="3">
    <source>
        <dbReference type="EMBL" id="WFE87290.1"/>
    </source>
</evidence>
<organism evidence="3 4">
    <name type="scientific">Roseibium porphyridii</name>
    <dbReference type="NCBI Taxonomy" id="2866279"/>
    <lineage>
        <taxon>Bacteria</taxon>
        <taxon>Pseudomonadati</taxon>
        <taxon>Pseudomonadota</taxon>
        <taxon>Alphaproteobacteria</taxon>
        <taxon>Hyphomicrobiales</taxon>
        <taxon>Stappiaceae</taxon>
        <taxon>Roseibium</taxon>
    </lineage>
</organism>
<feature type="compositionally biased region" description="Basic and acidic residues" evidence="1">
    <location>
        <begin position="175"/>
        <end position="184"/>
    </location>
</feature>
<gene>
    <name evidence="3" type="ORF">K1718_13985</name>
</gene>
<keyword evidence="2" id="KW-0732">Signal</keyword>
<protein>
    <submittedName>
        <fullName evidence="3">Uncharacterized protein</fullName>
    </submittedName>
</protein>
<feature type="compositionally biased region" description="Polar residues" evidence="1">
    <location>
        <begin position="164"/>
        <end position="174"/>
    </location>
</feature>
<dbReference type="EMBL" id="CP120863">
    <property type="protein sequence ID" value="WFE87290.1"/>
    <property type="molecule type" value="Genomic_DNA"/>
</dbReference>
<sequence length="184" mass="19713">MIRSLFTGLAYLLLTVSLAASDWPLGTFEVRNTAGFVQEGDVRRTIEVDRNAGTAEIAGTEGDGLSVKIGGTRIHLFRIENGLASIEWDASGTNLLHGVDIQALLGKETPQNVPGWGARLAWPGAGSVQMVLLPLRQNAYTGFLISRPAGRIVVRQMEFRKVSGPSNRPGSTGSADRRRADISG</sequence>
<keyword evidence="4" id="KW-1185">Reference proteome</keyword>
<dbReference type="RefSeq" id="WP_265682079.1">
    <property type="nucleotide sequence ID" value="NZ_CP120863.1"/>
</dbReference>
<feature type="signal peptide" evidence="2">
    <location>
        <begin position="1"/>
        <end position="19"/>
    </location>
</feature>
<accession>A0ABY8F1U7</accession>
<evidence type="ECO:0000256" key="1">
    <source>
        <dbReference type="SAM" id="MobiDB-lite"/>
    </source>
</evidence>
<dbReference type="Proteomes" id="UP001209803">
    <property type="component" value="Chromosome"/>
</dbReference>